<comment type="caution">
    <text evidence="1">The sequence shown here is derived from an EMBL/GenBank/DDBJ whole genome shotgun (WGS) entry which is preliminary data.</text>
</comment>
<gene>
    <name evidence="1" type="ORF">niasHT_011875</name>
</gene>
<name>A0ABD2KUG2_9BILA</name>
<reference evidence="1 2" key="1">
    <citation type="submission" date="2024-10" db="EMBL/GenBank/DDBJ databases">
        <authorList>
            <person name="Kim D."/>
        </authorList>
    </citation>
    <scope>NUCLEOTIDE SEQUENCE [LARGE SCALE GENOMIC DNA]</scope>
    <source>
        <strain evidence="1">BH-2024</strain>
    </source>
</reference>
<dbReference type="EMBL" id="JBICBT010000649">
    <property type="protein sequence ID" value="KAL3106498.1"/>
    <property type="molecule type" value="Genomic_DNA"/>
</dbReference>
<accession>A0ABD2KUG2</accession>
<evidence type="ECO:0000313" key="2">
    <source>
        <dbReference type="Proteomes" id="UP001620626"/>
    </source>
</evidence>
<dbReference type="AlphaFoldDB" id="A0ABD2KUG2"/>
<evidence type="ECO:0000313" key="1">
    <source>
        <dbReference type="EMBL" id="KAL3106498.1"/>
    </source>
</evidence>
<proteinExistence type="predicted"/>
<keyword evidence="2" id="KW-1185">Reference proteome</keyword>
<evidence type="ECO:0008006" key="3">
    <source>
        <dbReference type="Google" id="ProtNLM"/>
    </source>
</evidence>
<dbReference type="Proteomes" id="UP001620626">
    <property type="component" value="Unassembled WGS sequence"/>
</dbReference>
<protein>
    <recommendedName>
        <fullName evidence="3">Effector protein</fullName>
    </recommendedName>
</protein>
<sequence>MLLLPPPHHHIIAPGDILTHIIHYPSHPRGQTTTPAPSSHPTHLCLVWAFVWCVLFALWQCAAAAFADEAPGKLGDGGKKRGQQNNNQSVRLAEDGEWNNVMMCCCCAIKSGQMGEGTPPNKLSNYQPTTAKVIHVEECAAAAAADDAAD</sequence>
<organism evidence="1 2">
    <name type="scientific">Heterodera trifolii</name>
    <dbReference type="NCBI Taxonomy" id="157864"/>
    <lineage>
        <taxon>Eukaryota</taxon>
        <taxon>Metazoa</taxon>
        <taxon>Ecdysozoa</taxon>
        <taxon>Nematoda</taxon>
        <taxon>Chromadorea</taxon>
        <taxon>Rhabditida</taxon>
        <taxon>Tylenchina</taxon>
        <taxon>Tylenchomorpha</taxon>
        <taxon>Tylenchoidea</taxon>
        <taxon>Heteroderidae</taxon>
        <taxon>Heteroderinae</taxon>
        <taxon>Heterodera</taxon>
    </lineage>
</organism>